<name>A0AAU8JIY5_9CYAN</name>
<dbReference type="PROSITE" id="PS00409">
    <property type="entry name" value="PROKAR_NTER_METHYL"/>
    <property type="match status" value="1"/>
</dbReference>
<sequence>MKTELKVKFLQHLNEKRREGGFTLIELLVVVIIIGILAAVALPSLLSQANKAKQVEARNNIGAMNRAQQAYFLENNNTFATIKDNLGIGIKNSPNYTYTISAGTPNAQAIQIAQIDAATTGQSLKGYKGLTYTSTGTAATEVLTLGLLCEAKSPGSQAGDPTSAGCTAGDKNLAE</sequence>
<keyword evidence="3 7" id="KW-0812">Transmembrane</keyword>
<dbReference type="InterPro" id="IPR000983">
    <property type="entry name" value="Bac_GSPG_pilin"/>
</dbReference>
<dbReference type="InterPro" id="IPR045584">
    <property type="entry name" value="Pilin-like"/>
</dbReference>
<keyword evidence="5 7" id="KW-0472">Membrane</keyword>
<evidence type="ECO:0000256" key="3">
    <source>
        <dbReference type="ARBA" id="ARBA00022692"/>
    </source>
</evidence>
<dbReference type="RefSeq" id="WP_054465946.1">
    <property type="nucleotide sequence ID" value="NZ_CP159837.1"/>
</dbReference>
<evidence type="ECO:0000256" key="7">
    <source>
        <dbReference type="SAM" id="Phobius"/>
    </source>
</evidence>
<dbReference type="AlphaFoldDB" id="A0AAU8JIY5"/>
<accession>A0AAU8JIY5</accession>
<evidence type="ECO:0000256" key="1">
    <source>
        <dbReference type="ARBA" id="ARBA00004167"/>
    </source>
</evidence>
<dbReference type="PANTHER" id="PTHR30093">
    <property type="entry name" value="GENERAL SECRETION PATHWAY PROTEIN G"/>
    <property type="match status" value="1"/>
</dbReference>
<evidence type="ECO:0000256" key="2">
    <source>
        <dbReference type="ARBA" id="ARBA00022481"/>
    </source>
</evidence>
<evidence type="ECO:0000313" key="8">
    <source>
        <dbReference type="EMBL" id="XCM38721.1"/>
    </source>
</evidence>
<evidence type="ECO:0000256" key="4">
    <source>
        <dbReference type="ARBA" id="ARBA00022989"/>
    </source>
</evidence>
<dbReference type="NCBIfam" id="TIGR02532">
    <property type="entry name" value="IV_pilin_GFxxxE"/>
    <property type="match status" value="1"/>
</dbReference>
<dbReference type="PANTHER" id="PTHR30093:SF44">
    <property type="entry name" value="TYPE II SECRETION SYSTEM CORE PROTEIN G"/>
    <property type="match status" value="1"/>
</dbReference>
<keyword evidence="2" id="KW-0488">Methylation</keyword>
<dbReference type="SUPFAM" id="SSF54523">
    <property type="entry name" value="Pili subunits"/>
    <property type="match status" value="1"/>
</dbReference>
<feature type="transmembrane region" description="Helical" evidence="7">
    <location>
        <begin position="21"/>
        <end position="46"/>
    </location>
</feature>
<dbReference type="InterPro" id="IPR031975">
    <property type="entry name" value="Pilin_GH"/>
</dbReference>
<dbReference type="Pfam" id="PF07963">
    <property type="entry name" value="N_methyl"/>
    <property type="match status" value="1"/>
</dbReference>
<dbReference type="Gene3D" id="3.30.700.10">
    <property type="entry name" value="Glycoprotein, Type 4 Pilin"/>
    <property type="match status" value="1"/>
</dbReference>
<evidence type="ECO:0000256" key="5">
    <source>
        <dbReference type="ARBA" id="ARBA00023136"/>
    </source>
</evidence>
<proteinExistence type="predicted"/>
<dbReference type="GO" id="GO:0015628">
    <property type="term" value="P:protein secretion by the type II secretion system"/>
    <property type="evidence" value="ECO:0007669"/>
    <property type="project" value="InterPro"/>
</dbReference>
<dbReference type="Pfam" id="PF16734">
    <property type="entry name" value="Pilin_GH"/>
    <property type="match status" value="1"/>
</dbReference>
<gene>
    <name evidence="8" type="ORF">ABWT76_001586</name>
</gene>
<dbReference type="PRINTS" id="PR00813">
    <property type="entry name" value="BCTERIALGSPG"/>
</dbReference>
<reference evidence="8" key="1">
    <citation type="submission" date="2024-07" db="EMBL/GenBank/DDBJ databases">
        <authorList>
            <person name="Kim Y.J."/>
            <person name="Jeong J.Y."/>
        </authorList>
    </citation>
    <scope>NUCLEOTIDE SEQUENCE</scope>
    <source>
        <strain evidence="8">GIHE-MW2</strain>
    </source>
</reference>
<feature type="region of interest" description="Disordered" evidence="6">
    <location>
        <begin position="153"/>
        <end position="175"/>
    </location>
</feature>
<comment type="subcellular location">
    <subcellularLocation>
        <location evidence="1">Membrane</location>
        <topology evidence="1">Single-pass membrane protein</topology>
    </subcellularLocation>
</comment>
<organism evidence="8">
    <name type="scientific">Planktothricoides raciborskii GIHE-MW2</name>
    <dbReference type="NCBI Taxonomy" id="2792601"/>
    <lineage>
        <taxon>Bacteria</taxon>
        <taxon>Bacillati</taxon>
        <taxon>Cyanobacteriota</taxon>
        <taxon>Cyanophyceae</taxon>
        <taxon>Oscillatoriophycideae</taxon>
        <taxon>Oscillatoriales</taxon>
        <taxon>Oscillatoriaceae</taxon>
        <taxon>Planktothricoides</taxon>
    </lineage>
</organism>
<protein>
    <submittedName>
        <fullName evidence="8">Type IV pilin-like G/H family protein</fullName>
    </submittedName>
</protein>
<evidence type="ECO:0000256" key="6">
    <source>
        <dbReference type="SAM" id="MobiDB-lite"/>
    </source>
</evidence>
<dbReference type="GO" id="GO:0016020">
    <property type="term" value="C:membrane"/>
    <property type="evidence" value="ECO:0007669"/>
    <property type="project" value="UniProtKB-SubCell"/>
</dbReference>
<dbReference type="EMBL" id="CP159837">
    <property type="protein sequence ID" value="XCM38721.1"/>
    <property type="molecule type" value="Genomic_DNA"/>
</dbReference>
<dbReference type="InterPro" id="IPR012902">
    <property type="entry name" value="N_methyl_site"/>
</dbReference>
<keyword evidence="4 7" id="KW-1133">Transmembrane helix</keyword>
<dbReference type="GO" id="GO:0015627">
    <property type="term" value="C:type II protein secretion system complex"/>
    <property type="evidence" value="ECO:0007669"/>
    <property type="project" value="InterPro"/>
</dbReference>